<accession>A0A1W1CVR8</accession>
<sequence>MINKKTKKAFSMITAIFVIVIMATVTALIMNVTGKTVKATTQQYQKEQAGLLARSYTELAILYATHYDRRNTADGGNGDCLKSITDHFGDVSNGYDIKINIKYIGNDTLLANCSNNIEADGNFTLATKNATWTNNIDGFYKTISLIIDTYITYKDFDDPSNRNITFHRRTLQKL</sequence>
<dbReference type="AlphaFoldDB" id="A0A1W1CVR8"/>
<gene>
    <name evidence="2" type="ORF">MNB_SV-14-34</name>
</gene>
<name>A0A1W1CVR8_9ZZZZ</name>
<dbReference type="EMBL" id="FPHN01000281">
    <property type="protein sequence ID" value="SFV69772.1"/>
    <property type="molecule type" value="Genomic_DNA"/>
</dbReference>
<keyword evidence="1" id="KW-0812">Transmembrane</keyword>
<protein>
    <recommendedName>
        <fullName evidence="3">Type II secretion system protein</fullName>
    </recommendedName>
</protein>
<keyword evidence="1" id="KW-0472">Membrane</keyword>
<evidence type="ECO:0000313" key="2">
    <source>
        <dbReference type="EMBL" id="SFV69772.1"/>
    </source>
</evidence>
<proteinExistence type="predicted"/>
<feature type="transmembrane region" description="Helical" evidence="1">
    <location>
        <begin position="12"/>
        <end position="32"/>
    </location>
</feature>
<keyword evidence="1" id="KW-1133">Transmembrane helix</keyword>
<evidence type="ECO:0000256" key="1">
    <source>
        <dbReference type="SAM" id="Phobius"/>
    </source>
</evidence>
<evidence type="ECO:0008006" key="3">
    <source>
        <dbReference type="Google" id="ProtNLM"/>
    </source>
</evidence>
<organism evidence="2">
    <name type="scientific">hydrothermal vent metagenome</name>
    <dbReference type="NCBI Taxonomy" id="652676"/>
    <lineage>
        <taxon>unclassified sequences</taxon>
        <taxon>metagenomes</taxon>
        <taxon>ecological metagenomes</taxon>
    </lineage>
</organism>
<reference evidence="2" key="1">
    <citation type="submission" date="2016-10" db="EMBL/GenBank/DDBJ databases">
        <authorList>
            <person name="de Groot N.N."/>
        </authorList>
    </citation>
    <scope>NUCLEOTIDE SEQUENCE</scope>
</reference>